<keyword evidence="4" id="KW-1185">Reference proteome</keyword>
<proteinExistence type="predicted"/>
<dbReference type="FunCoup" id="A0A1D2V9L2">
    <property type="interactions" value="198"/>
</dbReference>
<protein>
    <submittedName>
        <fullName evidence="3">Aldo/keto reductase</fullName>
    </submittedName>
</protein>
<dbReference type="GO" id="GO:0045290">
    <property type="term" value="F:D-arabinose 1-dehydrogenase [NAD(P)+] activity"/>
    <property type="evidence" value="ECO:0007669"/>
    <property type="project" value="EnsemblFungi"/>
</dbReference>
<evidence type="ECO:0000313" key="3">
    <source>
        <dbReference type="EMBL" id="ODV58153.1"/>
    </source>
</evidence>
<dbReference type="AlphaFoldDB" id="A0A1D2V9L2"/>
<gene>
    <name evidence="3" type="ORF">ASCRUDRAFT_82955</name>
</gene>
<dbReference type="GO" id="GO:0070485">
    <property type="term" value="P:dehydro-D-arabinono-1,4-lactone biosynthetic process"/>
    <property type="evidence" value="ECO:0007669"/>
    <property type="project" value="EnsemblFungi"/>
</dbReference>
<dbReference type="SUPFAM" id="SSF51430">
    <property type="entry name" value="NAD(P)-linked oxidoreductase"/>
    <property type="match status" value="1"/>
</dbReference>
<reference evidence="4" key="1">
    <citation type="submission" date="2016-05" db="EMBL/GenBank/DDBJ databases">
        <title>Comparative genomics of biotechnologically important yeasts.</title>
        <authorList>
            <consortium name="DOE Joint Genome Institute"/>
            <person name="Riley R."/>
            <person name="Haridas S."/>
            <person name="Wolfe K.H."/>
            <person name="Lopes M.R."/>
            <person name="Hittinger C.T."/>
            <person name="Goker M."/>
            <person name="Salamov A."/>
            <person name="Wisecaver J."/>
            <person name="Long T.M."/>
            <person name="Aerts A.L."/>
            <person name="Barry K."/>
            <person name="Choi C."/>
            <person name="Clum A."/>
            <person name="Coughlan A.Y."/>
            <person name="Deshpande S."/>
            <person name="Douglass A.P."/>
            <person name="Hanson S.J."/>
            <person name="Klenk H.-P."/>
            <person name="Labutti K."/>
            <person name="Lapidus A."/>
            <person name="Lindquist E."/>
            <person name="Lipzen A."/>
            <person name="Meier-Kolthoff J.P."/>
            <person name="Ohm R.A."/>
            <person name="Otillar R.P."/>
            <person name="Pangilinan J."/>
            <person name="Peng Y."/>
            <person name="Rokas A."/>
            <person name="Rosa C.A."/>
            <person name="Scheuner C."/>
            <person name="Sibirny A.A."/>
            <person name="Slot J.C."/>
            <person name="Stielow J.B."/>
            <person name="Sun H."/>
            <person name="Kurtzman C.P."/>
            <person name="Blackwell M."/>
            <person name="Grigoriev I.V."/>
            <person name="Jeffries T.W."/>
        </authorList>
    </citation>
    <scope>NUCLEOTIDE SEQUENCE [LARGE SCALE GENOMIC DNA]</scope>
    <source>
        <strain evidence="4">DSM 1968</strain>
    </source>
</reference>
<dbReference type="OrthoDB" id="5286008at2759"/>
<dbReference type="PANTHER" id="PTHR42686:SF1">
    <property type="entry name" value="GH17980P-RELATED"/>
    <property type="match status" value="1"/>
</dbReference>
<sequence length="346" mass="39040">MPERDKFAGLRPVGPVGQPVSGNICDLPPLILGGAVFNYQYNDDPQRLPVKSLIKLAFDLGVTAIDTSPYYGPSEELIGGALKDLSAEYPRSNYYICTKVGRIQLDDFDYGPDWIESSINRSLERLNTSYLDLVHLHDIEFVSTDKIFLALKKLKSLKDRQIIHNFGISGYPVDFLSYVSKKCAEDFKKEIGSLDSILSYSNMCLQNTILLNYYDSLKKISHLKQVLNGSILSMSLLRSMETRSFHPASTELKKKADEVANLCVQKYNVELADLATRFAIREWLKKGPTVLGVDSISQLQAAVSAYWDSHNDEITQNDKIIIKDCQDCFGIHLNETWQSGIKHHFD</sequence>
<dbReference type="InterPro" id="IPR020471">
    <property type="entry name" value="AKR"/>
</dbReference>
<accession>A0A1D2V9L2</accession>
<dbReference type="Gene3D" id="3.20.20.100">
    <property type="entry name" value="NADP-dependent oxidoreductase domain"/>
    <property type="match status" value="1"/>
</dbReference>
<keyword evidence="1" id="KW-0560">Oxidoreductase</keyword>
<evidence type="ECO:0000259" key="2">
    <source>
        <dbReference type="Pfam" id="PF00248"/>
    </source>
</evidence>
<dbReference type="PANTHER" id="PTHR42686">
    <property type="entry name" value="GH17980P-RELATED"/>
    <property type="match status" value="1"/>
</dbReference>
<dbReference type="InParanoid" id="A0A1D2V9L2"/>
<dbReference type="Pfam" id="PF00248">
    <property type="entry name" value="Aldo_ket_red"/>
    <property type="match status" value="1"/>
</dbReference>
<dbReference type="InterPro" id="IPR023210">
    <property type="entry name" value="NADP_OxRdtase_dom"/>
</dbReference>
<name>A0A1D2V9L2_9ASCO</name>
<dbReference type="InterPro" id="IPR036812">
    <property type="entry name" value="NAD(P)_OxRdtase_dom_sf"/>
</dbReference>
<dbReference type="GeneID" id="30968434"/>
<dbReference type="STRING" id="1344418.A0A1D2V9L2"/>
<dbReference type="EMBL" id="KV454494">
    <property type="protein sequence ID" value="ODV58153.1"/>
    <property type="molecule type" value="Genomic_DNA"/>
</dbReference>
<organism evidence="3 4">
    <name type="scientific">Ascoidea rubescens DSM 1968</name>
    <dbReference type="NCBI Taxonomy" id="1344418"/>
    <lineage>
        <taxon>Eukaryota</taxon>
        <taxon>Fungi</taxon>
        <taxon>Dikarya</taxon>
        <taxon>Ascomycota</taxon>
        <taxon>Saccharomycotina</taxon>
        <taxon>Saccharomycetes</taxon>
        <taxon>Ascoideaceae</taxon>
        <taxon>Ascoidea</taxon>
    </lineage>
</organism>
<dbReference type="RefSeq" id="XP_020044460.1">
    <property type="nucleotide sequence ID" value="XM_020194798.1"/>
</dbReference>
<evidence type="ECO:0000313" key="4">
    <source>
        <dbReference type="Proteomes" id="UP000095038"/>
    </source>
</evidence>
<feature type="domain" description="NADP-dependent oxidoreductase" evidence="2">
    <location>
        <begin position="29"/>
        <end position="309"/>
    </location>
</feature>
<dbReference type="Proteomes" id="UP000095038">
    <property type="component" value="Unassembled WGS sequence"/>
</dbReference>
<dbReference type="GO" id="GO:0005829">
    <property type="term" value="C:cytosol"/>
    <property type="evidence" value="ECO:0007669"/>
    <property type="project" value="TreeGrafter"/>
</dbReference>
<evidence type="ECO:0000256" key="1">
    <source>
        <dbReference type="ARBA" id="ARBA00023002"/>
    </source>
</evidence>